<evidence type="ECO:0000313" key="1">
    <source>
        <dbReference type="EMBL" id="MBH0228838.1"/>
    </source>
</evidence>
<evidence type="ECO:0008006" key="3">
    <source>
        <dbReference type="Google" id="ProtNLM"/>
    </source>
</evidence>
<dbReference type="AlphaFoldDB" id="A0A931MTD7"/>
<sequence length="124" mass="14047">MGKKGEKLNKKQELAVLAILTEPNMEKAAEKAGIAISTLYRWQQLDSFKERLRLMRHEIISQATTKLRQGMNVAVITLIELAQNTDTQVATRASASRTLLEFGFKAYELENLQERIEELEKGLG</sequence>
<protein>
    <recommendedName>
        <fullName evidence="3">Homeodomain phBC6A51-type domain-containing protein</fullName>
    </recommendedName>
</protein>
<evidence type="ECO:0000313" key="2">
    <source>
        <dbReference type="Proteomes" id="UP000614490"/>
    </source>
</evidence>
<dbReference type="Proteomes" id="UP000614490">
    <property type="component" value="Unassembled WGS sequence"/>
</dbReference>
<gene>
    <name evidence="1" type="ORF">H0267_01320</name>
</gene>
<dbReference type="EMBL" id="JADZSC010000001">
    <property type="protein sequence ID" value="MBH0228838.1"/>
    <property type="molecule type" value="Genomic_DNA"/>
</dbReference>
<keyword evidence="2" id="KW-1185">Reference proteome</keyword>
<accession>A0A931MTD7</accession>
<dbReference type="Gene3D" id="1.10.10.60">
    <property type="entry name" value="Homeodomain-like"/>
    <property type="match status" value="1"/>
</dbReference>
<reference evidence="1 2" key="1">
    <citation type="journal article" date="2005" name="Int. J. Syst. Evol. Microbiol.">
        <title>Halobacillus yeomjeoni sp. nov., isolated from a marine solar saltern in Korea.</title>
        <authorList>
            <person name="Yoon J.H."/>
            <person name="Kang S.J."/>
            <person name="Lee C.H."/>
            <person name="Oh H.W."/>
            <person name="Oh T.K."/>
        </authorList>
    </citation>
    <scope>NUCLEOTIDE SEQUENCE [LARGE SCALE GENOMIC DNA]</scope>
    <source>
        <strain evidence="1 2">KCTC 3957</strain>
    </source>
</reference>
<proteinExistence type="predicted"/>
<name>A0A931MTD7_9BACI</name>
<dbReference type="RefSeq" id="WP_197315482.1">
    <property type="nucleotide sequence ID" value="NZ_JADZSC010000001.1"/>
</dbReference>
<organism evidence="1 2">
    <name type="scientific">Halobacillus yeomjeoni</name>
    <dbReference type="NCBI Taxonomy" id="311194"/>
    <lineage>
        <taxon>Bacteria</taxon>
        <taxon>Bacillati</taxon>
        <taxon>Bacillota</taxon>
        <taxon>Bacilli</taxon>
        <taxon>Bacillales</taxon>
        <taxon>Bacillaceae</taxon>
        <taxon>Halobacillus</taxon>
    </lineage>
</organism>
<comment type="caution">
    <text evidence="1">The sequence shown here is derived from an EMBL/GenBank/DDBJ whole genome shotgun (WGS) entry which is preliminary data.</text>
</comment>